<dbReference type="EMBL" id="JACSQU010000002">
    <property type="protein sequence ID" value="MBD7941573.1"/>
    <property type="molecule type" value="Genomic_DNA"/>
</dbReference>
<dbReference type="RefSeq" id="WP_191743978.1">
    <property type="nucleotide sequence ID" value="NZ_JACSQU010000002.1"/>
</dbReference>
<organism evidence="1 2">
    <name type="scientific">Brevundimonas guildfordensis</name>
    <dbReference type="NCBI Taxonomy" id="2762241"/>
    <lineage>
        <taxon>Bacteria</taxon>
        <taxon>Pseudomonadati</taxon>
        <taxon>Pseudomonadota</taxon>
        <taxon>Alphaproteobacteria</taxon>
        <taxon>Caulobacterales</taxon>
        <taxon>Caulobacteraceae</taxon>
        <taxon>Brevundimonas</taxon>
    </lineage>
</organism>
<sequence length="56" mass="5986">MITIEEQIVSEAWMSYFGEVLPVSGCPDLAAQILRDCGVDIDLLNSGAATIMKQAA</sequence>
<evidence type="ECO:0000313" key="2">
    <source>
        <dbReference type="Proteomes" id="UP000638918"/>
    </source>
</evidence>
<comment type="caution">
    <text evidence="1">The sequence shown here is derived from an EMBL/GenBank/DDBJ whole genome shotgun (WGS) entry which is preliminary data.</text>
</comment>
<name>A0ABR8R1B0_9CAUL</name>
<proteinExistence type="predicted"/>
<accession>A0ABR8R1B0</accession>
<reference evidence="1 2" key="1">
    <citation type="submission" date="2020-08" db="EMBL/GenBank/DDBJ databases">
        <title>A Genomic Blueprint of the Chicken Gut Microbiome.</title>
        <authorList>
            <person name="Gilroy R."/>
            <person name="Ravi A."/>
            <person name="Getino M."/>
            <person name="Pursley I."/>
            <person name="Horton D.L."/>
            <person name="Alikhan N.-F."/>
            <person name="Baker D."/>
            <person name="Gharbi K."/>
            <person name="Hall N."/>
            <person name="Watson M."/>
            <person name="Adriaenssens E.M."/>
            <person name="Foster-Nyarko E."/>
            <person name="Jarju S."/>
            <person name="Secka A."/>
            <person name="Antonio M."/>
            <person name="Oren A."/>
            <person name="Chaudhuri R."/>
            <person name="La Ragione R.M."/>
            <person name="Hildebrand F."/>
            <person name="Pallen M.J."/>
        </authorList>
    </citation>
    <scope>NUCLEOTIDE SEQUENCE [LARGE SCALE GENOMIC DNA]</scope>
    <source>
        <strain evidence="1 2">Sa3CVA3</strain>
    </source>
</reference>
<dbReference type="Proteomes" id="UP000638918">
    <property type="component" value="Unassembled WGS sequence"/>
</dbReference>
<gene>
    <name evidence="1" type="ORF">H9656_09260</name>
</gene>
<evidence type="ECO:0000313" key="1">
    <source>
        <dbReference type="EMBL" id="MBD7941573.1"/>
    </source>
</evidence>
<protein>
    <submittedName>
        <fullName evidence="1">Uncharacterized protein</fullName>
    </submittedName>
</protein>
<keyword evidence="2" id="KW-1185">Reference proteome</keyword>